<keyword evidence="1" id="KW-0472">Membrane</keyword>
<evidence type="ECO:0000313" key="2">
    <source>
        <dbReference type="EMBL" id="MRW83729.1"/>
    </source>
</evidence>
<dbReference type="AlphaFoldDB" id="A0A844D8Z2"/>
<protein>
    <submittedName>
        <fullName evidence="2">Uncharacterized protein</fullName>
    </submittedName>
</protein>
<gene>
    <name evidence="2" type="ORF">GJ698_06430</name>
</gene>
<dbReference type="RefSeq" id="WP_154356791.1">
    <property type="nucleotide sequence ID" value="NZ_WKJL01000003.1"/>
</dbReference>
<comment type="caution">
    <text evidence="2">The sequence shown here is derived from an EMBL/GenBank/DDBJ whole genome shotgun (WGS) entry which is preliminary data.</text>
</comment>
<name>A0A844D8Z2_9BURK</name>
<evidence type="ECO:0000256" key="1">
    <source>
        <dbReference type="SAM" id="Phobius"/>
    </source>
</evidence>
<keyword evidence="1" id="KW-0812">Transmembrane</keyword>
<feature type="transmembrane region" description="Helical" evidence="1">
    <location>
        <begin position="20"/>
        <end position="48"/>
    </location>
</feature>
<dbReference type="EMBL" id="WKJL01000003">
    <property type="protein sequence ID" value="MRW83729.1"/>
    <property type="molecule type" value="Genomic_DNA"/>
</dbReference>
<feature type="transmembrane region" description="Helical" evidence="1">
    <location>
        <begin position="101"/>
        <end position="126"/>
    </location>
</feature>
<accession>A0A844D8Z2</accession>
<organism evidence="2 3">
    <name type="scientific">Duganella aquatilis</name>
    <dbReference type="NCBI Taxonomy" id="2666082"/>
    <lineage>
        <taxon>Bacteria</taxon>
        <taxon>Pseudomonadati</taxon>
        <taxon>Pseudomonadota</taxon>
        <taxon>Betaproteobacteria</taxon>
        <taxon>Burkholderiales</taxon>
        <taxon>Oxalobacteraceae</taxon>
        <taxon>Telluria group</taxon>
        <taxon>Duganella</taxon>
    </lineage>
</organism>
<sequence>MFTLILTGMLMYTFGLARTLVVYIGIILTIFTLILEMVCGGGFTYLFWPEWIRTFEIGEFWSSVFTERPSFQLWEAGAVPVIFVADLFRVSLRLVATRCSIFTLGFFAFWLYCMYLMWSIIFALAMRMGKNK</sequence>
<reference evidence="2 3" key="1">
    <citation type="submission" date="2019-11" db="EMBL/GenBank/DDBJ databases">
        <title>Novel species isolated from a subtropical stream in China.</title>
        <authorList>
            <person name="Lu H."/>
        </authorList>
    </citation>
    <scope>NUCLEOTIDE SEQUENCE [LARGE SCALE GENOMIC DNA]</scope>
    <source>
        <strain evidence="2 3">FT26W</strain>
    </source>
</reference>
<dbReference type="Proteomes" id="UP000439986">
    <property type="component" value="Unassembled WGS sequence"/>
</dbReference>
<proteinExistence type="predicted"/>
<evidence type="ECO:0000313" key="3">
    <source>
        <dbReference type="Proteomes" id="UP000439986"/>
    </source>
</evidence>
<feature type="transmembrane region" description="Helical" evidence="1">
    <location>
        <begin position="71"/>
        <end position="89"/>
    </location>
</feature>
<keyword evidence="3" id="KW-1185">Reference proteome</keyword>
<keyword evidence="1" id="KW-1133">Transmembrane helix</keyword>